<dbReference type="PRINTS" id="PR00359">
    <property type="entry name" value="BP450"/>
</dbReference>
<keyword evidence="3" id="KW-0408">Iron</keyword>
<dbReference type="Gene3D" id="1.10.630.10">
    <property type="entry name" value="Cytochrome P450"/>
    <property type="match status" value="1"/>
</dbReference>
<proteinExistence type="inferred from homology"/>
<keyword evidence="3" id="KW-0560">Oxidoreductase</keyword>
<evidence type="ECO:0000313" key="4">
    <source>
        <dbReference type="EMBL" id="MBP0110880.1"/>
    </source>
</evidence>
<evidence type="ECO:0000313" key="5">
    <source>
        <dbReference type="Proteomes" id="UP000669317"/>
    </source>
</evidence>
<dbReference type="Proteomes" id="UP000669317">
    <property type="component" value="Unassembled WGS sequence"/>
</dbReference>
<dbReference type="SUPFAM" id="SSF48264">
    <property type="entry name" value="Cytochrome P450"/>
    <property type="match status" value="1"/>
</dbReference>
<reference evidence="4 5" key="1">
    <citation type="submission" date="2021-03" db="EMBL/GenBank/DDBJ databases">
        <title>Genome Sequence of Bradyrhizobium vignae strain ISRA400.</title>
        <authorList>
            <person name="Tisa L.S."/>
            <person name="Svistoonoff S."/>
            <person name="Hocher V."/>
            <person name="Fall S."/>
            <person name="Zaiya A."/>
            <person name="Naing D."/>
            <person name="Niang N."/>
            <person name="Diouf A."/>
            <person name="Dasylva M.C."/>
            <person name="Toure O."/>
            <person name="Gueye M."/>
            <person name="Gully D."/>
            <person name="Tisseyre P."/>
            <person name="Simpson S."/>
            <person name="Morris K."/>
            <person name="Thomas W.K."/>
        </authorList>
    </citation>
    <scope>NUCLEOTIDE SEQUENCE [LARGE SCALE GENOMIC DNA]</scope>
    <source>
        <strain evidence="4 5">ISRA400</strain>
    </source>
</reference>
<dbReference type="PANTHER" id="PTHR46696:SF1">
    <property type="entry name" value="CYTOCHROME P450 YJIB-RELATED"/>
    <property type="match status" value="1"/>
</dbReference>
<name>A0ABS3ZSY0_9BRAD</name>
<dbReference type="Pfam" id="PF00067">
    <property type="entry name" value="p450"/>
    <property type="match status" value="1"/>
</dbReference>
<dbReference type="PROSITE" id="PS00086">
    <property type="entry name" value="CYTOCHROME_P450"/>
    <property type="match status" value="1"/>
</dbReference>
<comment type="caution">
    <text evidence="4">The sequence shown here is derived from an EMBL/GenBank/DDBJ whole genome shotgun (WGS) entry which is preliminary data.</text>
</comment>
<comment type="cofactor">
    <cofactor evidence="1">
        <name>heme</name>
        <dbReference type="ChEBI" id="CHEBI:30413"/>
    </cofactor>
</comment>
<comment type="similarity">
    <text evidence="2 3">Belongs to the cytochrome P450 family.</text>
</comment>
<evidence type="ECO:0000256" key="3">
    <source>
        <dbReference type="RuleBase" id="RU000461"/>
    </source>
</evidence>
<accession>A0ABS3ZSY0</accession>
<dbReference type="InterPro" id="IPR001128">
    <property type="entry name" value="Cyt_P450"/>
</dbReference>
<keyword evidence="5" id="KW-1185">Reference proteome</keyword>
<evidence type="ECO:0000256" key="1">
    <source>
        <dbReference type="ARBA" id="ARBA00001971"/>
    </source>
</evidence>
<dbReference type="InterPro" id="IPR036396">
    <property type="entry name" value="Cyt_P450_sf"/>
</dbReference>
<keyword evidence="3" id="KW-0503">Monooxygenase</keyword>
<organism evidence="4 5">
    <name type="scientific">Bradyrhizobium vignae</name>
    <dbReference type="NCBI Taxonomy" id="1549949"/>
    <lineage>
        <taxon>Bacteria</taxon>
        <taxon>Pseudomonadati</taxon>
        <taxon>Pseudomonadota</taxon>
        <taxon>Alphaproteobacteria</taxon>
        <taxon>Hyphomicrobiales</taxon>
        <taxon>Nitrobacteraceae</taxon>
        <taxon>Bradyrhizobium</taxon>
    </lineage>
</organism>
<gene>
    <name evidence="4" type="ORF">JWS04_07205</name>
</gene>
<dbReference type="InterPro" id="IPR017972">
    <property type="entry name" value="Cyt_P450_CS"/>
</dbReference>
<protein>
    <submittedName>
        <fullName evidence="4">Cytochrome P450</fullName>
    </submittedName>
</protein>
<dbReference type="RefSeq" id="WP_209294692.1">
    <property type="nucleotide sequence ID" value="NZ_JAGIKT010000011.1"/>
</dbReference>
<sequence>MDADSENILETNEEFRAFMRSVFARKRAEPSDNIFGELVRSGRLTDQELVATAVTLLQAAHAAIARTLALSVYMLLKERERWNVLRTEPGSIGTIVEELLRYAIAGQLSVRMALEDVELGGAVIKGVETVAISFSAANRDPAVFAEPDRVDLAREEAGRHLTFSFGIHQCLGQHFARLELQIALSRLAQRFPNLELAVPTEDIPWHTDRDIYAPDRLPVTW</sequence>
<keyword evidence="3" id="KW-0479">Metal-binding</keyword>
<keyword evidence="3" id="KW-0349">Heme</keyword>
<dbReference type="InterPro" id="IPR002397">
    <property type="entry name" value="Cyt_P450_B"/>
</dbReference>
<dbReference type="PANTHER" id="PTHR46696">
    <property type="entry name" value="P450, PUTATIVE (EUROFUNG)-RELATED"/>
    <property type="match status" value="1"/>
</dbReference>
<dbReference type="EMBL" id="JAGIKT010000011">
    <property type="protein sequence ID" value="MBP0110880.1"/>
    <property type="molecule type" value="Genomic_DNA"/>
</dbReference>
<evidence type="ECO:0000256" key="2">
    <source>
        <dbReference type="ARBA" id="ARBA00010617"/>
    </source>
</evidence>